<dbReference type="RefSeq" id="WP_049679314.1">
    <property type="nucleotide sequence ID" value="NZ_CABMMJ010000017.1"/>
</dbReference>
<organism evidence="12 13">
    <name type="scientific">Yersinia mollaretii</name>
    <dbReference type="NCBI Taxonomy" id="33060"/>
    <lineage>
        <taxon>Bacteria</taxon>
        <taxon>Pseudomonadati</taxon>
        <taxon>Pseudomonadota</taxon>
        <taxon>Gammaproteobacteria</taxon>
        <taxon>Enterobacterales</taxon>
        <taxon>Yersiniaceae</taxon>
        <taxon>Yersinia</taxon>
    </lineage>
</organism>
<dbReference type="EMBL" id="CQBM01000017">
    <property type="protein sequence ID" value="CNI69624.1"/>
    <property type="molecule type" value="Genomic_DNA"/>
</dbReference>
<dbReference type="InterPro" id="IPR002371">
    <property type="entry name" value="FlgK"/>
</dbReference>
<dbReference type="Pfam" id="PF06429">
    <property type="entry name" value="Flg_bbr_C"/>
    <property type="match status" value="1"/>
</dbReference>
<feature type="domain" description="Flagellar basal-body/hook protein C-terminal" evidence="9">
    <location>
        <begin position="507"/>
        <end position="545"/>
    </location>
</feature>
<dbReference type="GO" id="GO:0005576">
    <property type="term" value="C:extracellular region"/>
    <property type="evidence" value="ECO:0007669"/>
    <property type="project" value="UniProtKB-SubCell"/>
</dbReference>
<dbReference type="AlphaFoldDB" id="A0AA36LQ90"/>
<evidence type="ECO:0000259" key="11">
    <source>
        <dbReference type="Pfam" id="PF22638"/>
    </source>
</evidence>
<dbReference type="InterPro" id="IPR001444">
    <property type="entry name" value="Flag_bb_rod_N"/>
</dbReference>
<proteinExistence type="inferred from homology"/>
<comment type="similarity">
    <text evidence="3 7">Belongs to the flagella basal body rod proteins family.</text>
</comment>
<dbReference type="InterPro" id="IPR049119">
    <property type="entry name" value="FlgK_D2-like"/>
</dbReference>
<evidence type="ECO:0000256" key="3">
    <source>
        <dbReference type="ARBA" id="ARBA00009677"/>
    </source>
</evidence>
<dbReference type="GO" id="GO:0044780">
    <property type="term" value="P:bacterial-type flagellum assembly"/>
    <property type="evidence" value="ECO:0007669"/>
    <property type="project" value="InterPro"/>
</dbReference>
<evidence type="ECO:0000256" key="7">
    <source>
        <dbReference type="RuleBase" id="RU362065"/>
    </source>
</evidence>
<feature type="domain" description="Flagellar hook-associated protein FlgK helical" evidence="11">
    <location>
        <begin position="91"/>
        <end position="327"/>
    </location>
</feature>
<dbReference type="Pfam" id="PF00460">
    <property type="entry name" value="Flg_bb_rod"/>
    <property type="match status" value="1"/>
</dbReference>
<dbReference type="Pfam" id="PF21158">
    <property type="entry name" value="flgK_1st_1"/>
    <property type="match status" value="1"/>
</dbReference>
<dbReference type="InterPro" id="IPR053927">
    <property type="entry name" value="FlgK_helical"/>
</dbReference>
<protein>
    <recommendedName>
        <fullName evidence="4 7">Flagellar hook-associated protein 1</fullName>
        <shortName evidence="7">HAP1</shortName>
    </recommendedName>
</protein>
<sequence>MNLINLAQSGLSSAQSALNVVGNNINNAVTPGYSRQNIMLGQAGGKTTNVGFFGYGVQVNGVQRAYDGFINNQLRGAATEFFGLDGRYQQLSQIDNMLGDETNNISVTLDNIFGALEKMSSDPASAAARQGALGQFNAISQQFNSNSNTLNGLEKSTNTQITQSVADINACAEQLAKVNEEIAKIHGQTGEVPANLLDHRDSLLSTLSKQVGIRVNENVTTGRVDVTMANGMPLVSGDRSYQLEASVSAENPSKTVVSYIDASGNKMLLDEEKMSGGKLGGLFKFRNEDLVDARNQLNQLALQMANKFNEVNAAGFDKAGEAGGDIFNIANPTAIANRNNTSDTTLDISYTDISQVNADDYTVTYKGPGQNDWEVQTSDGRKITPTFGAAGELEFDGISIKPNGTPKPNDSFVLNPAAGAAGQLSVAITDADKIAASSSNDPNDQSNNENIKDMMDIKNATLIGTGTLTEGYASLVSSVGSSMTTLKANAATTAKAHDAIAYQQQAVSGVDMSEEFMNLQLYTQYYQANAQVLQTATTIFDSLLSIK</sequence>
<keyword evidence="5 7" id="KW-0964">Secreted</keyword>
<evidence type="ECO:0000256" key="2">
    <source>
        <dbReference type="ARBA" id="ARBA00004613"/>
    </source>
</evidence>
<evidence type="ECO:0000256" key="5">
    <source>
        <dbReference type="ARBA" id="ARBA00022525"/>
    </source>
</evidence>
<evidence type="ECO:0000256" key="4">
    <source>
        <dbReference type="ARBA" id="ARBA00016244"/>
    </source>
</evidence>
<dbReference type="PANTHER" id="PTHR30033">
    <property type="entry name" value="FLAGELLAR HOOK-ASSOCIATED PROTEIN 1"/>
    <property type="match status" value="1"/>
</dbReference>
<evidence type="ECO:0000256" key="1">
    <source>
        <dbReference type="ARBA" id="ARBA00004365"/>
    </source>
</evidence>
<comment type="caution">
    <text evidence="12">The sequence shown here is derived from an EMBL/GenBank/DDBJ whole genome shotgun (WGS) entry which is preliminary data.</text>
</comment>
<feature type="domain" description="Flagellar hook-associated protein 1 D2-like" evidence="10">
    <location>
        <begin position="336"/>
        <end position="416"/>
    </location>
</feature>
<evidence type="ECO:0000313" key="13">
    <source>
        <dbReference type="Proteomes" id="UP000040841"/>
    </source>
</evidence>
<evidence type="ECO:0000259" key="8">
    <source>
        <dbReference type="Pfam" id="PF00460"/>
    </source>
</evidence>
<dbReference type="Pfam" id="PF22638">
    <property type="entry name" value="FlgK_D1"/>
    <property type="match status" value="1"/>
</dbReference>
<dbReference type="SUPFAM" id="SSF64518">
    <property type="entry name" value="Phase 1 flagellin"/>
    <property type="match status" value="1"/>
</dbReference>
<keyword evidence="12" id="KW-0966">Cell projection</keyword>
<accession>A0AA36LQ90</accession>
<evidence type="ECO:0000313" key="12">
    <source>
        <dbReference type="EMBL" id="CNI69624.1"/>
    </source>
</evidence>
<evidence type="ECO:0000259" key="9">
    <source>
        <dbReference type="Pfam" id="PF06429"/>
    </source>
</evidence>
<dbReference type="NCBIfam" id="TIGR02492">
    <property type="entry name" value="flgK_ends"/>
    <property type="match status" value="1"/>
</dbReference>
<dbReference type="GO" id="GO:0009424">
    <property type="term" value="C:bacterial-type flagellum hook"/>
    <property type="evidence" value="ECO:0007669"/>
    <property type="project" value="UniProtKB-UniRule"/>
</dbReference>
<dbReference type="Proteomes" id="UP000040841">
    <property type="component" value="Unassembled WGS sequence"/>
</dbReference>
<gene>
    <name evidence="12" type="primary">flgK_2</name>
    <name evidence="7" type="synonym">flgK</name>
    <name evidence="12" type="ORF">ERS008502_04012</name>
</gene>
<feature type="domain" description="Flagellar basal body rod protein N-terminal" evidence="8">
    <location>
        <begin position="4"/>
        <end position="33"/>
    </location>
</feature>
<dbReference type="GO" id="GO:0005198">
    <property type="term" value="F:structural molecule activity"/>
    <property type="evidence" value="ECO:0007669"/>
    <property type="project" value="UniProtKB-UniRule"/>
</dbReference>
<keyword evidence="12" id="KW-0969">Cilium</keyword>
<reference evidence="12 13" key="1">
    <citation type="submission" date="2015-03" db="EMBL/GenBank/DDBJ databases">
        <authorList>
            <consortium name="Pathogen Informatics"/>
            <person name="Murphy D."/>
        </authorList>
    </citation>
    <scope>NUCLEOTIDE SEQUENCE [LARGE SCALE GENOMIC DNA]</scope>
    <source>
        <strain evidence="12 13">FE82747</strain>
    </source>
</reference>
<evidence type="ECO:0000256" key="6">
    <source>
        <dbReference type="ARBA" id="ARBA00023143"/>
    </source>
</evidence>
<dbReference type="PANTHER" id="PTHR30033:SF1">
    <property type="entry name" value="FLAGELLAR HOOK-ASSOCIATED PROTEIN 1"/>
    <property type="match status" value="1"/>
</dbReference>
<evidence type="ECO:0000259" key="10">
    <source>
        <dbReference type="Pfam" id="PF21158"/>
    </source>
</evidence>
<dbReference type="InterPro" id="IPR010930">
    <property type="entry name" value="Flg_bb/hook_C_dom"/>
</dbReference>
<dbReference type="PRINTS" id="PR01005">
    <property type="entry name" value="FLGHOOKAP1"/>
</dbReference>
<name>A0AA36LQ90_YERMO</name>
<comment type="subcellular location">
    <subcellularLocation>
        <location evidence="1 7">Bacterial flagellum</location>
    </subcellularLocation>
    <subcellularLocation>
        <location evidence="2 7">Secreted</location>
    </subcellularLocation>
</comment>
<keyword evidence="6 7" id="KW-0975">Bacterial flagellum</keyword>
<keyword evidence="12" id="KW-0282">Flagellum</keyword>